<dbReference type="EMBL" id="BJYZ01000003">
    <property type="protein sequence ID" value="GEO36681.1"/>
    <property type="molecule type" value="Genomic_DNA"/>
</dbReference>
<dbReference type="Proteomes" id="UP000321523">
    <property type="component" value="Unassembled WGS sequence"/>
</dbReference>
<protein>
    <recommendedName>
        <fullName evidence="4">ATP-binding protein</fullName>
    </recommendedName>
</protein>
<keyword evidence="3" id="KW-1185">Reference proteome</keyword>
<keyword evidence="1" id="KW-0732">Signal</keyword>
<feature type="signal peptide" evidence="1">
    <location>
        <begin position="1"/>
        <end position="31"/>
    </location>
</feature>
<sequence length="280" mass="30928">MVTTLKDFRSAARTVALALVGVLTSVPSALPAPVAPAAVEIAPHRAIYKMSLASARSSSTVSDVRGQMMFEWADACDGWTIEQRFQLRFLYTEGDQVDMTTNYATWEAKDGQSYRFNVRKLVNGEVDEELRGTAESREGRPGIARYLKPEAQEIELPGGTMFPTMHTIQLLRHARAGDKVFATTVFDGSDTDGATEINTVLGLRKELANDSRFDAKLFHGATWPVRMAFFPLTSEEAAPEYEMSLSLLENGVAQSMLIDYGDFTVTAVLEKLESMPKPRC</sequence>
<evidence type="ECO:0000256" key="1">
    <source>
        <dbReference type="SAM" id="SignalP"/>
    </source>
</evidence>
<gene>
    <name evidence="2" type="ORF">SAE02_08290</name>
</gene>
<evidence type="ECO:0000313" key="2">
    <source>
        <dbReference type="EMBL" id="GEO36681.1"/>
    </source>
</evidence>
<name>A0A512DJN9_9PROT</name>
<dbReference type="Pfam" id="PF08904">
    <property type="entry name" value="EipB_like"/>
    <property type="match status" value="1"/>
</dbReference>
<reference evidence="2 3" key="1">
    <citation type="submission" date="2019-07" db="EMBL/GenBank/DDBJ databases">
        <title>Whole genome shotgun sequence of Skermanella aerolata NBRC 106429.</title>
        <authorList>
            <person name="Hosoyama A."/>
            <person name="Uohara A."/>
            <person name="Ohji S."/>
            <person name="Ichikawa N."/>
        </authorList>
    </citation>
    <scope>NUCLEOTIDE SEQUENCE [LARGE SCALE GENOMIC DNA]</scope>
    <source>
        <strain evidence="2 3">NBRC 106429</strain>
    </source>
</reference>
<feature type="chain" id="PRO_5021719355" description="ATP-binding protein" evidence="1">
    <location>
        <begin position="32"/>
        <end position="280"/>
    </location>
</feature>
<dbReference type="InterPro" id="IPR015000">
    <property type="entry name" value="EipB-like"/>
</dbReference>
<evidence type="ECO:0008006" key="4">
    <source>
        <dbReference type="Google" id="ProtNLM"/>
    </source>
</evidence>
<comment type="caution">
    <text evidence="2">The sequence shown here is derived from an EMBL/GenBank/DDBJ whole genome shotgun (WGS) entry which is preliminary data.</text>
</comment>
<organism evidence="2 3">
    <name type="scientific">Skermanella aerolata</name>
    <dbReference type="NCBI Taxonomy" id="393310"/>
    <lineage>
        <taxon>Bacteria</taxon>
        <taxon>Pseudomonadati</taxon>
        <taxon>Pseudomonadota</taxon>
        <taxon>Alphaproteobacteria</taxon>
        <taxon>Rhodospirillales</taxon>
        <taxon>Azospirillaceae</taxon>
        <taxon>Skermanella</taxon>
    </lineage>
</organism>
<accession>A0A512DJN9</accession>
<dbReference type="AlphaFoldDB" id="A0A512DJN9"/>
<evidence type="ECO:0000313" key="3">
    <source>
        <dbReference type="Proteomes" id="UP000321523"/>
    </source>
</evidence>
<proteinExistence type="predicted"/>